<evidence type="ECO:0000256" key="2">
    <source>
        <dbReference type="ARBA" id="ARBA00022777"/>
    </source>
</evidence>
<evidence type="ECO:0000313" key="5">
    <source>
        <dbReference type="Proteomes" id="UP000017090"/>
    </source>
</evidence>
<evidence type="ECO:0000313" key="4">
    <source>
        <dbReference type="EMBL" id="ERT61646.1"/>
    </source>
</evidence>
<dbReference type="RefSeq" id="WP_023052936.1">
    <property type="nucleotide sequence ID" value="NZ_AWXA01000008.1"/>
</dbReference>
<dbReference type="CDD" id="cd17792">
    <property type="entry name" value="CtkA"/>
    <property type="match status" value="1"/>
</dbReference>
<dbReference type="EMBL" id="AWXA01000008">
    <property type="protein sequence ID" value="ERT61646.1"/>
    <property type="molecule type" value="Genomic_DNA"/>
</dbReference>
<dbReference type="OrthoDB" id="9812605at2"/>
<dbReference type="Proteomes" id="UP000017090">
    <property type="component" value="Unassembled WGS sequence"/>
</dbReference>
<dbReference type="AlphaFoldDB" id="U7UQT6"/>
<evidence type="ECO:0000259" key="3">
    <source>
        <dbReference type="Pfam" id="PF07804"/>
    </source>
</evidence>
<keyword evidence="2" id="KW-0418">Kinase</keyword>
<accession>U7UQT6</accession>
<dbReference type="GO" id="GO:0016301">
    <property type="term" value="F:kinase activity"/>
    <property type="evidence" value="ECO:0007669"/>
    <property type="project" value="UniProtKB-KW"/>
</dbReference>
<protein>
    <submittedName>
        <fullName evidence="4">HipA-like C-terminal domain protein</fullName>
    </submittedName>
</protein>
<dbReference type="Pfam" id="PF07804">
    <property type="entry name" value="HipA_C"/>
    <property type="match status" value="1"/>
</dbReference>
<keyword evidence="1" id="KW-0808">Transferase</keyword>
<organism evidence="4 5">
    <name type="scientific">Megasphaera vaginalis</name>
    <name type="common">ex Srinivasan et al. 2021</name>
    <dbReference type="NCBI Taxonomy" id="1111454"/>
    <lineage>
        <taxon>Bacteria</taxon>
        <taxon>Bacillati</taxon>
        <taxon>Bacillota</taxon>
        <taxon>Negativicutes</taxon>
        <taxon>Veillonellales</taxon>
        <taxon>Veillonellaceae</taxon>
        <taxon>Megasphaera</taxon>
    </lineage>
</organism>
<dbReference type="PATRIC" id="fig|1111454.3.peg.544"/>
<comment type="caution">
    <text evidence="4">The sequence shown here is derived from an EMBL/GenBank/DDBJ whole genome shotgun (WGS) entry which is preliminary data.</text>
</comment>
<evidence type="ECO:0000256" key="1">
    <source>
        <dbReference type="ARBA" id="ARBA00022679"/>
    </source>
</evidence>
<keyword evidence="5" id="KW-1185">Reference proteome</keyword>
<gene>
    <name evidence="4" type="ORF">HMPREF1250_2207</name>
</gene>
<dbReference type="Gene3D" id="3.30.200.120">
    <property type="match status" value="1"/>
</dbReference>
<proteinExistence type="predicted"/>
<dbReference type="STRING" id="1111454.HMPREF1250_2207"/>
<dbReference type="eggNOG" id="COG3550">
    <property type="taxonomic scope" value="Bacteria"/>
</dbReference>
<feature type="domain" description="HipA-like C-terminal" evidence="3">
    <location>
        <begin position="18"/>
        <end position="202"/>
    </location>
</feature>
<dbReference type="InterPro" id="IPR012893">
    <property type="entry name" value="HipA-like_C"/>
</dbReference>
<sequence>MLQDFTHFEKITPLRFDGASYKYAVQGNDSLYILKFEEYPRRKASISHTHHHTSEYIGSHIYESIGLPTQETFLVKRDDRIAVACKHFCQGNTRLYSFKELATDFMHPSISKNSASQAITTLEGTLELISKQTVFQPKVLTDRYWDMFVVDAFIANSDRHNGNWGYLVDNHTFEVSLAPIYDCGSSLYPLLTNEEMRTCLQNESMMKQLSANEPSSTVRYKGAKINFLDFCRNYENPDFLAAVKRIVPRIDMDTIKAIITHTPVITEIRKEFLIHLLTLRKELLLEPALNRAMKAEKISFNESDQVTKGLER</sequence>
<dbReference type="Gene3D" id="1.10.1070.20">
    <property type="match status" value="1"/>
</dbReference>
<reference evidence="4 5" key="1">
    <citation type="submission" date="2013-09" db="EMBL/GenBank/DDBJ databases">
        <authorList>
            <person name="Durkin A.S."/>
            <person name="Haft D.R."/>
            <person name="McCorrison J."/>
            <person name="Torralba M."/>
            <person name="Gillis M."/>
            <person name="Haft D.H."/>
            <person name="Methe B."/>
            <person name="Sutton G."/>
            <person name="Nelson K.E."/>
        </authorList>
    </citation>
    <scope>NUCLEOTIDE SEQUENCE [LARGE SCALE GENOMIC DNA]</scope>
    <source>
        <strain evidence="4 5">BV3C16-1</strain>
    </source>
</reference>
<name>U7UQT6_9FIRM</name>